<protein>
    <submittedName>
        <fullName evidence="1">Uncharacterized protein</fullName>
    </submittedName>
</protein>
<dbReference type="EMBL" id="VOAP01000029">
    <property type="protein sequence ID" value="TWO17984.1"/>
    <property type="molecule type" value="Genomic_DNA"/>
</dbReference>
<accession>A0A562X711</accession>
<dbReference type="RefSeq" id="WP_147497600.1">
    <property type="nucleotide sequence ID" value="NZ_VOAP01000029.1"/>
</dbReference>
<dbReference type="Proteomes" id="UP000321812">
    <property type="component" value="Unassembled WGS sequence"/>
</dbReference>
<gene>
    <name evidence="1" type="ORF">YZ82_08225</name>
</gene>
<organism evidence="1 2">
    <name type="scientific">Campylobacter hyointestinalis</name>
    <dbReference type="NCBI Taxonomy" id="198"/>
    <lineage>
        <taxon>Bacteria</taxon>
        <taxon>Pseudomonadati</taxon>
        <taxon>Campylobacterota</taxon>
        <taxon>Epsilonproteobacteria</taxon>
        <taxon>Campylobacterales</taxon>
        <taxon>Campylobacteraceae</taxon>
        <taxon>Campylobacter</taxon>
    </lineage>
</organism>
<dbReference type="AlphaFoldDB" id="A0A562X711"/>
<sequence>MKLDELQIEIRLIENLKALQAYIENKLGAEKMKALSKIIHFVDEDDIYGIVEFDRLCNYDNYMFKREFSQKDFIRAFRLLLTDDDIKAIRFLSQGVNLLSSRAKVTDKFLRKLYNWGECNNINDKYDLWDTFNYAKILIADKYYDYFTKKYIKRFLSNDNYMTLIAFMNLHGIKQKGYHLPSLGKRAKKLSEEQGVFMGAVIDPRYGRINTYSTEILKQVFKVA</sequence>
<name>A0A562X711_CAMHY</name>
<proteinExistence type="predicted"/>
<evidence type="ECO:0000313" key="2">
    <source>
        <dbReference type="Proteomes" id="UP000321812"/>
    </source>
</evidence>
<reference evidence="1 2" key="1">
    <citation type="submission" date="2019-07" db="EMBL/GenBank/DDBJ databases">
        <title>Rapid identification of Enteric Bacteria from Whole Genome Sequences (WGS) using Average Nucleotide Identity (ANI).</title>
        <authorList>
            <person name="Lane C."/>
        </authorList>
    </citation>
    <scope>NUCLEOTIDE SEQUENCE [LARGE SCALE GENOMIC DNA]</scope>
    <source>
        <strain evidence="1 2">D2411</strain>
    </source>
</reference>
<comment type="caution">
    <text evidence="1">The sequence shown here is derived from an EMBL/GenBank/DDBJ whole genome shotgun (WGS) entry which is preliminary data.</text>
</comment>
<evidence type="ECO:0000313" key="1">
    <source>
        <dbReference type="EMBL" id="TWO17984.1"/>
    </source>
</evidence>